<feature type="compositionally biased region" description="Basic residues" evidence="1">
    <location>
        <begin position="436"/>
        <end position="445"/>
    </location>
</feature>
<evidence type="ECO:0008006" key="5">
    <source>
        <dbReference type="Google" id="ProtNLM"/>
    </source>
</evidence>
<feature type="compositionally biased region" description="Basic and acidic residues" evidence="1">
    <location>
        <begin position="452"/>
        <end position="466"/>
    </location>
</feature>
<dbReference type="InterPro" id="IPR045122">
    <property type="entry name" value="Csc1-like"/>
</dbReference>
<feature type="transmembrane region" description="Helical" evidence="2">
    <location>
        <begin position="69"/>
        <end position="89"/>
    </location>
</feature>
<dbReference type="GO" id="GO:0005227">
    <property type="term" value="F:calcium-activated cation channel activity"/>
    <property type="evidence" value="ECO:0007669"/>
    <property type="project" value="InterPro"/>
</dbReference>
<accession>A0A9P3G0V5</accession>
<feature type="transmembrane region" description="Helical" evidence="2">
    <location>
        <begin position="577"/>
        <end position="603"/>
    </location>
</feature>
<feature type="region of interest" description="Disordered" evidence="1">
    <location>
        <begin position="221"/>
        <end position="274"/>
    </location>
</feature>
<feature type="transmembrane region" description="Helical" evidence="2">
    <location>
        <begin position="768"/>
        <end position="788"/>
    </location>
</feature>
<keyword evidence="2" id="KW-0812">Transmembrane</keyword>
<reference evidence="3 4" key="1">
    <citation type="submission" date="2021-08" db="EMBL/GenBank/DDBJ databases">
        <title>Draft Genome Sequence of Phanerochaete sordida strain YK-624.</title>
        <authorList>
            <person name="Mori T."/>
            <person name="Dohra H."/>
            <person name="Suzuki T."/>
            <person name="Kawagishi H."/>
            <person name="Hirai H."/>
        </authorList>
    </citation>
    <scope>NUCLEOTIDE SEQUENCE [LARGE SCALE GENOMIC DNA]</scope>
    <source>
        <strain evidence="3 4">YK-624</strain>
    </source>
</reference>
<feature type="region of interest" description="Disordered" evidence="1">
    <location>
        <begin position="295"/>
        <end position="317"/>
    </location>
</feature>
<sequence length="1058" mass="115656">MADTPCLARSTAPARFTGAYSALQDLSLLRLLRLLDNRAITTNTTTSTSAISREIINGSDRAPNTRTRIIILTVFTIVLGVLPALYLILREFNRLVAHRRRWLNIRCQELEMGWLSARHAPGFVGWGEKRLKEFIVKTGLSSSLESNESAANGGSRRRRRTQDWRNEEKAQLEIDVISLFSIGDTTHLAVLIDERDQILEQLEVAETKYIKSFKLSTPDPSIVDFYPSGSPPRSETPPPVPPKPHISRPLPLGNPSRRRNRGRNPAIGSSSLPPTSYVMPSQYYKLRALEGFSGGDLGEDALPPEQGARPRGPSLSDAFNQRVIGSRFQEVNRNSVALGRLPIGSQVIVDHEGQLGAAPFTESPVPDAAPYGTGAAHTSWDTAAFNENPLPPPGWWAHQTGDSIQEESSLELGEDWVDILSEDPEAFLHAEEYHTAPRRRPRPPRPKPAQGSEDRRETFPLRRDGAGDEAEQPPPHLRVQPRGPFVRPLSGLVHDDLGHIYADINVWRAKLKAINAEISEVQSECYKDIADGARIKGWLMVGRGLHFVPGIELIEGRAKEDIRWDELQNEGGPARTLAFWTVTVTVAVLLGILLTGIAGLTVAAAPEFGHYFPFFQPLSSGNFLGAGVAVCLAAAFGAALFITVAVWIVHGVRQLLTPVSLSGLQFRVFQAVFWMLAIVGGAWLFTVGAALFAFDAFCTFAPGAPVVANGAIYMGAFAMSLILTVAVIAPALLMLQPFHLLRVLRAEVAAVTPRQRFRAVYPRSYNPTYALACCVMAVLLTSTFSLIFPLVAPAAVVLVFLTLIAHRFLCGYVYGRTTSQTGGVLQLWLIKRLGTLLAFQPLVVGLILLSRRLWAEGGVLCGAAGLVALLVEASCAWRTRRPGRRALGVVAQNSLDTFAQAARPKTPRDVDEESTSLVSSGRNTRMRGSFASILEMMSLTLAVMPSPSQARGPVPLETETLDDLTATERAARTNPEAPPRLPPLPFADHAEEMAGMLYAPELLAPPPVIWLPNDAGGIGRSEAFDLQRYHNLPVTLDVRSKDDVLHRRSTTPPPPRSR</sequence>
<dbReference type="OrthoDB" id="2591106at2759"/>
<proteinExistence type="predicted"/>
<evidence type="ECO:0000313" key="4">
    <source>
        <dbReference type="Proteomes" id="UP000703269"/>
    </source>
</evidence>
<dbReference type="AlphaFoldDB" id="A0A9P3G0V5"/>
<keyword evidence="2" id="KW-0472">Membrane</keyword>
<evidence type="ECO:0000256" key="2">
    <source>
        <dbReference type="SAM" id="Phobius"/>
    </source>
</evidence>
<keyword evidence="4" id="KW-1185">Reference proteome</keyword>
<dbReference type="GO" id="GO:0005886">
    <property type="term" value="C:plasma membrane"/>
    <property type="evidence" value="ECO:0007669"/>
    <property type="project" value="TreeGrafter"/>
</dbReference>
<feature type="compositionally biased region" description="Pro residues" evidence="1">
    <location>
        <begin position="234"/>
        <end position="244"/>
    </location>
</feature>
<protein>
    <recommendedName>
        <fullName evidence="5">CSC1/OSCA1-like 7TM region domain-containing protein</fullName>
    </recommendedName>
</protein>
<feature type="transmembrane region" description="Helical" evidence="2">
    <location>
        <begin position="623"/>
        <end position="650"/>
    </location>
</feature>
<evidence type="ECO:0000313" key="3">
    <source>
        <dbReference type="EMBL" id="GJE85859.1"/>
    </source>
</evidence>
<feature type="region of interest" description="Disordered" evidence="1">
    <location>
        <begin position="145"/>
        <end position="165"/>
    </location>
</feature>
<name>A0A9P3G0V5_9APHY</name>
<feature type="transmembrane region" description="Helical" evidence="2">
    <location>
        <begin position="712"/>
        <end position="735"/>
    </location>
</feature>
<dbReference type="PANTHER" id="PTHR13018">
    <property type="entry name" value="PROBABLE MEMBRANE PROTEIN DUF221-RELATED"/>
    <property type="match status" value="1"/>
</dbReference>
<feature type="region of interest" description="Disordered" evidence="1">
    <location>
        <begin position="901"/>
        <end position="922"/>
    </location>
</feature>
<feature type="transmembrane region" description="Helical" evidence="2">
    <location>
        <begin position="794"/>
        <end position="815"/>
    </location>
</feature>
<gene>
    <name evidence="3" type="ORF">PsYK624_019380</name>
</gene>
<comment type="caution">
    <text evidence="3">The sequence shown here is derived from an EMBL/GenBank/DDBJ whole genome shotgun (WGS) entry which is preliminary data.</text>
</comment>
<dbReference type="EMBL" id="BPQB01000003">
    <property type="protein sequence ID" value="GJE85859.1"/>
    <property type="molecule type" value="Genomic_DNA"/>
</dbReference>
<feature type="transmembrane region" description="Helical" evidence="2">
    <location>
        <begin position="827"/>
        <end position="848"/>
    </location>
</feature>
<feature type="transmembrane region" description="Helical" evidence="2">
    <location>
        <begin position="854"/>
        <end position="877"/>
    </location>
</feature>
<dbReference type="Proteomes" id="UP000703269">
    <property type="component" value="Unassembled WGS sequence"/>
</dbReference>
<feature type="transmembrane region" description="Helical" evidence="2">
    <location>
        <begin position="671"/>
        <end position="692"/>
    </location>
</feature>
<keyword evidence="2" id="KW-1133">Transmembrane helix</keyword>
<organism evidence="3 4">
    <name type="scientific">Phanerochaete sordida</name>
    <dbReference type="NCBI Taxonomy" id="48140"/>
    <lineage>
        <taxon>Eukaryota</taxon>
        <taxon>Fungi</taxon>
        <taxon>Dikarya</taxon>
        <taxon>Basidiomycota</taxon>
        <taxon>Agaricomycotina</taxon>
        <taxon>Agaricomycetes</taxon>
        <taxon>Polyporales</taxon>
        <taxon>Phanerochaetaceae</taxon>
        <taxon>Phanerochaete</taxon>
    </lineage>
</organism>
<feature type="region of interest" description="Disordered" evidence="1">
    <location>
        <begin position="432"/>
        <end position="483"/>
    </location>
</feature>
<evidence type="ECO:0000256" key="1">
    <source>
        <dbReference type="SAM" id="MobiDB-lite"/>
    </source>
</evidence>